<evidence type="ECO:0000256" key="6">
    <source>
        <dbReference type="SAM" id="Phobius"/>
    </source>
</evidence>
<feature type="transmembrane region" description="Helical" evidence="6">
    <location>
        <begin position="124"/>
        <end position="146"/>
    </location>
</feature>
<dbReference type="InterPro" id="IPR052185">
    <property type="entry name" value="IPC_Synthase-Related"/>
</dbReference>
<feature type="transmembrane region" description="Helical" evidence="6">
    <location>
        <begin position="7"/>
        <end position="27"/>
    </location>
</feature>
<evidence type="ECO:0000256" key="1">
    <source>
        <dbReference type="ARBA" id="ARBA00004141"/>
    </source>
</evidence>
<protein>
    <recommendedName>
        <fullName evidence="11">Phosphoesterase PA-phosphatase related protein</fullName>
    </recommendedName>
</protein>
<feature type="transmembrane region" description="Helical" evidence="6">
    <location>
        <begin position="187"/>
        <end position="208"/>
    </location>
</feature>
<feature type="domain" description="DUF5933" evidence="8">
    <location>
        <begin position="12"/>
        <end position="144"/>
    </location>
</feature>
<keyword evidence="2 6" id="KW-0812">Transmembrane</keyword>
<dbReference type="Proteomes" id="UP000001219">
    <property type="component" value="Chromosome"/>
</dbReference>
<dbReference type="GO" id="GO:0016020">
    <property type="term" value="C:membrane"/>
    <property type="evidence" value="ECO:0007669"/>
    <property type="project" value="UniProtKB-SubCell"/>
</dbReference>
<evidence type="ECO:0000259" key="8">
    <source>
        <dbReference type="Pfam" id="PF19356"/>
    </source>
</evidence>
<keyword evidence="3 6" id="KW-1133">Transmembrane helix</keyword>
<dbReference type="EMBL" id="CP001802">
    <property type="protein sequence ID" value="ACY19638.1"/>
    <property type="molecule type" value="Genomic_DNA"/>
</dbReference>
<evidence type="ECO:0000256" key="2">
    <source>
        <dbReference type="ARBA" id="ARBA00022692"/>
    </source>
</evidence>
<evidence type="ECO:0000313" key="9">
    <source>
        <dbReference type="EMBL" id="ACY19638.1"/>
    </source>
</evidence>
<dbReference type="PANTHER" id="PTHR31310">
    <property type="match status" value="1"/>
</dbReference>
<reference evidence="9 10" key="2">
    <citation type="journal article" date="2010" name="Stand. Genomic Sci.">
        <title>Complete genome sequence of Gordonia bronchialis type strain (3410).</title>
        <authorList>
            <person name="Ivanova N."/>
            <person name="Sikorski J."/>
            <person name="Jando M."/>
            <person name="Lapidus A."/>
            <person name="Nolan M."/>
            <person name="Lucas S."/>
            <person name="Del Rio T.G."/>
            <person name="Tice H."/>
            <person name="Copeland A."/>
            <person name="Cheng J.F."/>
            <person name="Chen F."/>
            <person name="Bruce D."/>
            <person name="Goodwin L."/>
            <person name="Pitluck S."/>
            <person name="Mavromatis K."/>
            <person name="Ovchinnikova G."/>
            <person name="Pati A."/>
            <person name="Chen A."/>
            <person name="Palaniappan K."/>
            <person name="Land M."/>
            <person name="Hauser L."/>
            <person name="Chang Y.J."/>
            <person name="Jeffries C.D."/>
            <person name="Chain P."/>
            <person name="Saunders E."/>
            <person name="Han C."/>
            <person name="Detter J.C."/>
            <person name="Brettin T."/>
            <person name="Rohde M."/>
            <person name="Goker M."/>
            <person name="Bristow J."/>
            <person name="Eisen J.A."/>
            <person name="Markowitz V."/>
            <person name="Hugenholtz P."/>
            <person name="Klenk H.P."/>
            <person name="Kyrpides N.C."/>
        </authorList>
    </citation>
    <scope>NUCLEOTIDE SEQUENCE [LARGE SCALE GENOMIC DNA]</scope>
    <source>
        <strain evidence="10">ATCC 25592 / DSM 43247 / BCRC 13721 / JCM 3198 / KCTC 3076 / NBRC 16047 / NCTC 10667</strain>
    </source>
</reference>
<feature type="transmembrane region" description="Helical" evidence="6">
    <location>
        <begin position="366"/>
        <end position="387"/>
    </location>
</feature>
<evidence type="ECO:0000259" key="7">
    <source>
        <dbReference type="Pfam" id="PF14378"/>
    </source>
</evidence>
<dbReference type="STRING" id="526226.Gbro_0296"/>
<feature type="domain" description="Inositolphosphotransferase Aur1/Ipt1" evidence="7">
    <location>
        <begin position="181"/>
        <end position="348"/>
    </location>
</feature>
<dbReference type="AlphaFoldDB" id="D0LCB4"/>
<keyword evidence="4 6" id="KW-0472">Membrane</keyword>
<feature type="region of interest" description="Disordered" evidence="5">
    <location>
        <begin position="471"/>
        <end position="490"/>
    </location>
</feature>
<evidence type="ECO:0000256" key="3">
    <source>
        <dbReference type="ARBA" id="ARBA00022989"/>
    </source>
</evidence>
<dbReference type="Pfam" id="PF14378">
    <property type="entry name" value="PAP2_3"/>
    <property type="match status" value="1"/>
</dbReference>
<name>D0LCB4_GORB4</name>
<evidence type="ECO:0000313" key="10">
    <source>
        <dbReference type="Proteomes" id="UP000001219"/>
    </source>
</evidence>
<reference evidence="10" key="1">
    <citation type="submission" date="2009-10" db="EMBL/GenBank/DDBJ databases">
        <title>The complete chromosome of Gordonia bronchialis DSM 43247.</title>
        <authorList>
            <consortium name="US DOE Joint Genome Institute (JGI-PGF)"/>
            <person name="Lucas S."/>
            <person name="Copeland A."/>
            <person name="Lapidus A."/>
            <person name="Glavina del Rio T."/>
            <person name="Dalin E."/>
            <person name="Tice H."/>
            <person name="Bruce D."/>
            <person name="Goodwin L."/>
            <person name="Pitluck S."/>
            <person name="Kyrpides N."/>
            <person name="Mavromatis K."/>
            <person name="Ivanova N."/>
            <person name="Ovchinnikova G."/>
            <person name="Saunders E."/>
            <person name="Brettin T."/>
            <person name="Detter J.C."/>
            <person name="Han C."/>
            <person name="Larimer F."/>
            <person name="Land M."/>
            <person name="Hauser L."/>
            <person name="Markowitz V."/>
            <person name="Cheng J.-F."/>
            <person name="Hugenholtz P."/>
            <person name="Woyke T."/>
            <person name="Wu D."/>
            <person name="Jando M."/>
            <person name="Schneider S."/>
            <person name="Goeker M."/>
            <person name="Klenk H.-P."/>
            <person name="Eisen J.A."/>
        </authorList>
    </citation>
    <scope>NUCLEOTIDE SEQUENCE [LARGE SCALE GENOMIC DNA]</scope>
    <source>
        <strain evidence="10">ATCC 25592 / DSM 43247 / BCRC 13721 / JCM 3198 / KCTC 3076 / NBRC 16047 / NCTC 10667</strain>
    </source>
</reference>
<dbReference type="HOGENOM" id="CLU_636023_0_0_11"/>
<comment type="subcellular location">
    <subcellularLocation>
        <location evidence="1">Membrane</location>
        <topology evidence="1">Multi-pass membrane protein</topology>
    </subcellularLocation>
</comment>
<evidence type="ECO:0000256" key="5">
    <source>
        <dbReference type="SAM" id="MobiDB-lite"/>
    </source>
</evidence>
<gene>
    <name evidence="9" type="ordered locus">Gbro_0296</name>
</gene>
<proteinExistence type="predicted"/>
<dbReference type="KEGG" id="gbr:Gbro_0296"/>
<dbReference type="eggNOG" id="COG0671">
    <property type="taxonomic scope" value="Bacteria"/>
</dbReference>
<dbReference type="InterPro" id="IPR045977">
    <property type="entry name" value="DUF5933"/>
</dbReference>
<feature type="transmembrane region" description="Helical" evidence="6">
    <location>
        <begin position="393"/>
        <end position="416"/>
    </location>
</feature>
<feature type="transmembrane region" description="Helical" evidence="6">
    <location>
        <begin position="313"/>
        <end position="330"/>
    </location>
</feature>
<dbReference type="Pfam" id="PF19356">
    <property type="entry name" value="DUF5933"/>
    <property type="match status" value="1"/>
</dbReference>
<evidence type="ECO:0008006" key="11">
    <source>
        <dbReference type="Google" id="ProtNLM"/>
    </source>
</evidence>
<dbReference type="InterPro" id="IPR026841">
    <property type="entry name" value="Aur1/Ipt1"/>
</dbReference>
<accession>D0LCB4</accession>
<dbReference type="CDD" id="cd03386">
    <property type="entry name" value="PAP2_Aur1_like"/>
    <property type="match status" value="1"/>
</dbReference>
<organism evidence="9 10">
    <name type="scientific">Gordonia bronchialis (strain ATCC 25592 / DSM 43247 / BCRC 13721 / JCM 3198 / KCTC 3076 / NBRC 16047 / NCTC 10667)</name>
    <name type="common">Rhodococcus bronchialis</name>
    <dbReference type="NCBI Taxonomy" id="526226"/>
    <lineage>
        <taxon>Bacteria</taxon>
        <taxon>Bacillati</taxon>
        <taxon>Actinomycetota</taxon>
        <taxon>Actinomycetes</taxon>
        <taxon>Mycobacteriales</taxon>
        <taxon>Gordoniaceae</taxon>
        <taxon>Gordonia</taxon>
    </lineage>
</organism>
<feature type="transmembrane region" description="Helical" evidence="6">
    <location>
        <begin position="95"/>
        <end position="112"/>
    </location>
</feature>
<sequence>MLSSSRIRVIGAIAAVVAVLIALQIYASTQATLGPLESLWNDYAGTPKSMTLPWAGLLLTMVGLPWRRRFLALGAALTIDALYAAPRFLLTGTIAVGNGPIIVLTGIVVLACMRWTGVERRNALYAAALGALLILATKVGDIWLGVTIHTQPMVLDEYVMLADHALGQPSWHVGRLLEVLGPQAVWVLHWVYIELPAAAAVVAVWQLRRVVTSGRWPDHFLVRTFLVLGLVGPLFYVLFPVVGPMFAFGPDGGGAQLGNFWPTLLPPTDLIPGPMFFDGGPPRNCMPSMHTAWALAVFLHTRRDVDGGPAPRWLRIVGSFWLICTLAATLGFGYHYGADLVAGAVLCLTVDSALRDPARGWGWFRIRLVAGGGVLFGALLVAYRYLAVPMAEYPVYAGLLVLGSLAALSLTFYTTWFAPQRVLAPMATTRVTPAGAVRGQLAVRRTNLLACLDIPWIARIRARLDAPGRTEVNPLTTRVSPGVDTRPEDN</sequence>
<evidence type="ECO:0000256" key="4">
    <source>
        <dbReference type="ARBA" id="ARBA00023136"/>
    </source>
</evidence>
<keyword evidence="10" id="KW-1185">Reference proteome</keyword>
<feature type="transmembrane region" description="Helical" evidence="6">
    <location>
        <begin position="220"/>
        <end position="239"/>
    </location>
</feature>
<dbReference type="PANTHER" id="PTHR31310:SF7">
    <property type="entry name" value="PA-PHOSPHATASE RELATED-FAMILY PROTEIN DDB_G0268928"/>
    <property type="match status" value="1"/>
</dbReference>